<proteinExistence type="predicted"/>
<evidence type="ECO:0000313" key="1">
    <source>
        <dbReference type="EMBL" id="MBP1932978.1"/>
    </source>
</evidence>
<dbReference type="SUPFAM" id="SSF53756">
    <property type="entry name" value="UDP-Glycosyltransferase/glycogen phosphorylase"/>
    <property type="match status" value="1"/>
</dbReference>
<evidence type="ECO:0000313" key="2">
    <source>
        <dbReference type="Proteomes" id="UP001519343"/>
    </source>
</evidence>
<organism evidence="1 2">
    <name type="scientific">Ammoniphilus resinae</name>
    <dbReference type="NCBI Taxonomy" id="861532"/>
    <lineage>
        <taxon>Bacteria</taxon>
        <taxon>Bacillati</taxon>
        <taxon>Bacillota</taxon>
        <taxon>Bacilli</taxon>
        <taxon>Bacillales</taxon>
        <taxon>Paenibacillaceae</taxon>
        <taxon>Aneurinibacillus group</taxon>
        <taxon>Ammoniphilus</taxon>
    </lineage>
</organism>
<dbReference type="RefSeq" id="WP_209811015.1">
    <property type="nucleotide sequence ID" value="NZ_JAGGKT010000009.1"/>
</dbReference>
<keyword evidence="2" id="KW-1185">Reference proteome</keyword>
<dbReference type="Proteomes" id="UP001519343">
    <property type="component" value="Unassembled WGS sequence"/>
</dbReference>
<accession>A0ABS4GRS2</accession>
<dbReference type="EMBL" id="JAGGKT010000009">
    <property type="protein sequence ID" value="MBP1932978.1"/>
    <property type="molecule type" value="Genomic_DNA"/>
</dbReference>
<comment type="caution">
    <text evidence="1">The sequence shown here is derived from an EMBL/GenBank/DDBJ whole genome shotgun (WGS) entry which is preliminary data.</text>
</comment>
<name>A0ABS4GRS2_9BACL</name>
<protein>
    <recommendedName>
        <fullName evidence="3">Glycosyltransferase</fullName>
    </recommendedName>
</protein>
<evidence type="ECO:0008006" key="3">
    <source>
        <dbReference type="Google" id="ProtNLM"/>
    </source>
</evidence>
<sequence>MIRYIVGRNLGHLCRSVANVQKWQEKNNKKVPVEVHAFKHAHQWLRKNLPETKIKAFNKEAFQKYSKLFLKADLIMHDWRKEVAMLKNARGKQGPIIGGVYHSDLFVNGDDSDWTARFKEEVHEISEKTTDVFFHMNLTQPERIPKLSTFYLPIPIISRELTLSPRKVKEMLGMAVDEPFVLIHMGGGMGPFRYKYMEEWFEKIKELKTNYKIVVASQFGEVIGKFPKQIIQAPLFGNGSDLIYAADLVISKPGMGIMIDCIATGTPLLALPADTKERQVKNMMLRDLIGSDLCLVPHQATAKELSRQIDWVAALSSQIQAIFQQIPKNGAEVVAECMKLLSRHRLKELPDLYPRLQTLTPFSVNE</sequence>
<dbReference type="Gene3D" id="3.40.50.2000">
    <property type="entry name" value="Glycogen Phosphorylase B"/>
    <property type="match status" value="1"/>
</dbReference>
<reference evidence="1 2" key="1">
    <citation type="submission" date="2021-03" db="EMBL/GenBank/DDBJ databases">
        <title>Genomic Encyclopedia of Type Strains, Phase IV (KMG-IV): sequencing the most valuable type-strain genomes for metagenomic binning, comparative biology and taxonomic classification.</title>
        <authorList>
            <person name="Goeker M."/>
        </authorList>
    </citation>
    <scope>NUCLEOTIDE SEQUENCE [LARGE SCALE GENOMIC DNA]</scope>
    <source>
        <strain evidence="1 2">DSM 24738</strain>
    </source>
</reference>
<gene>
    <name evidence="1" type="ORF">J2Z37_002989</name>
</gene>